<keyword evidence="8" id="KW-1185">Reference proteome</keyword>
<dbReference type="GO" id="GO:0005524">
    <property type="term" value="F:ATP binding"/>
    <property type="evidence" value="ECO:0007669"/>
    <property type="project" value="InterPro"/>
</dbReference>
<sequence length="119" mass="13687">MAPEWALNLHITAKVDVYSYGVVILEIVKGIRLLNWVVDDDIQEPETELGRFVRIVKRNFFCGDESWLEETVNSRLQDNYSKNQAKVLVEIGLSCVEEDRNKRPSMSTVVQALLDCEDK</sequence>
<dbReference type="GO" id="GO:0004672">
    <property type="term" value="F:protein kinase activity"/>
    <property type="evidence" value="ECO:0007669"/>
    <property type="project" value="InterPro"/>
</dbReference>
<dbReference type="SUPFAM" id="SSF56112">
    <property type="entry name" value="Protein kinase-like (PK-like)"/>
    <property type="match status" value="1"/>
</dbReference>
<evidence type="ECO:0000256" key="5">
    <source>
        <dbReference type="ARBA" id="ARBA00023136"/>
    </source>
</evidence>
<evidence type="ECO:0000256" key="2">
    <source>
        <dbReference type="ARBA" id="ARBA00022692"/>
    </source>
</evidence>
<reference evidence="7" key="1">
    <citation type="submission" date="2023-02" db="EMBL/GenBank/DDBJ databases">
        <title>Genome of toxic invasive species Heracleum sosnowskyi carries increased number of genes despite the absence of recent whole-genome duplications.</title>
        <authorList>
            <person name="Schelkunov M."/>
            <person name="Shtratnikova V."/>
            <person name="Makarenko M."/>
            <person name="Klepikova A."/>
            <person name="Omelchenko D."/>
            <person name="Novikova G."/>
            <person name="Obukhova E."/>
            <person name="Bogdanov V."/>
            <person name="Penin A."/>
            <person name="Logacheva M."/>
        </authorList>
    </citation>
    <scope>NUCLEOTIDE SEQUENCE</scope>
    <source>
        <strain evidence="7">Hsosn_3</strain>
        <tissue evidence="7">Leaf</tissue>
    </source>
</reference>
<evidence type="ECO:0000313" key="7">
    <source>
        <dbReference type="EMBL" id="KAK1401781.1"/>
    </source>
</evidence>
<dbReference type="InterPro" id="IPR000719">
    <property type="entry name" value="Prot_kinase_dom"/>
</dbReference>
<keyword evidence="5" id="KW-0472">Membrane</keyword>
<keyword evidence="7" id="KW-0808">Transferase</keyword>
<dbReference type="Proteomes" id="UP001237642">
    <property type="component" value="Unassembled WGS sequence"/>
</dbReference>
<keyword evidence="2" id="KW-0812">Transmembrane</keyword>
<evidence type="ECO:0000313" key="8">
    <source>
        <dbReference type="Proteomes" id="UP001237642"/>
    </source>
</evidence>
<name>A0AAD8JDL3_9APIA</name>
<keyword evidence="3" id="KW-0732">Signal</keyword>
<evidence type="ECO:0000256" key="3">
    <source>
        <dbReference type="ARBA" id="ARBA00022729"/>
    </source>
</evidence>
<gene>
    <name evidence="7" type="ORF">POM88_001386</name>
</gene>
<evidence type="ECO:0000256" key="4">
    <source>
        <dbReference type="ARBA" id="ARBA00022989"/>
    </source>
</evidence>
<proteinExistence type="predicted"/>
<dbReference type="PANTHER" id="PTHR47974">
    <property type="entry name" value="OS07G0415500 PROTEIN"/>
    <property type="match status" value="1"/>
</dbReference>
<keyword evidence="7" id="KW-0418">Kinase</keyword>
<evidence type="ECO:0000256" key="1">
    <source>
        <dbReference type="ARBA" id="ARBA00004167"/>
    </source>
</evidence>
<dbReference type="PROSITE" id="PS50011">
    <property type="entry name" value="PROTEIN_KINASE_DOM"/>
    <property type="match status" value="1"/>
</dbReference>
<dbReference type="GO" id="GO:0016020">
    <property type="term" value="C:membrane"/>
    <property type="evidence" value="ECO:0007669"/>
    <property type="project" value="UniProtKB-SubCell"/>
</dbReference>
<evidence type="ECO:0000259" key="6">
    <source>
        <dbReference type="PROSITE" id="PS50011"/>
    </source>
</evidence>
<reference evidence="7" key="2">
    <citation type="submission" date="2023-05" db="EMBL/GenBank/DDBJ databases">
        <authorList>
            <person name="Schelkunov M.I."/>
        </authorList>
    </citation>
    <scope>NUCLEOTIDE SEQUENCE</scope>
    <source>
        <strain evidence="7">Hsosn_3</strain>
        <tissue evidence="7">Leaf</tissue>
    </source>
</reference>
<accession>A0AAD8JDL3</accession>
<dbReference type="Gene3D" id="1.10.510.10">
    <property type="entry name" value="Transferase(Phosphotransferase) domain 1"/>
    <property type="match status" value="1"/>
</dbReference>
<dbReference type="EMBL" id="JAUIZM010000001">
    <property type="protein sequence ID" value="KAK1401781.1"/>
    <property type="molecule type" value="Genomic_DNA"/>
</dbReference>
<dbReference type="InterPro" id="IPR011009">
    <property type="entry name" value="Kinase-like_dom_sf"/>
</dbReference>
<organism evidence="7 8">
    <name type="scientific">Heracleum sosnowskyi</name>
    <dbReference type="NCBI Taxonomy" id="360622"/>
    <lineage>
        <taxon>Eukaryota</taxon>
        <taxon>Viridiplantae</taxon>
        <taxon>Streptophyta</taxon>
        <taxon>Embryophyta</taxon>
        <taxon>Tracheophyta</taxon>
        <taxon>Spermatophyta</taxon>
        <taxon>Magnoliopsida</taxon>
        <taxon>eudicotyledons</taxon>
        <taxon>Gunneridae</taxon>
        <taxon>Pentapetalae</taxon>
        <taxon>asterids</taxon>
        <taxon>campanulids</taxon>
        <taxon>Apiales</taxon>
        <taxon>Apiaceae</taxon>
        <taxon>Apioideae</taxon>
        <taxon>apioid superclade</taxon>
        <taxon>Tordylieae</taxon>
        <taxon>Tordyliinae</taxon>
        <taxon>Heracleum</taxon>
    </lineage>
</organism>
<feature type="domain" description="Protein kinase" evidence="6">
    <location>
        <begin position="1"/>
        <end position="114"/>
    </location>
</feature>
<keyword evidence="4" id="KW-1133">Transmembrane helix</keyword>
<dbReference type="AlphaFoldDB" id="A0AAD8JDL3"/>
<dbReference type="Pfam" id="PF00069">
    <property type="entry name" value="Pkinase"/>
    <property type="match status" value="1"/>
</dbReference>
<protein>
    <submittedName>
        <fullName evidence="7">Protein kinase domain-containing protein</fullName>
    </submittedName>
</protein>
<dbReference type="PANTHER" id="PTHR47974:SF4">
    <property type="entry name" value="RECEPTOR-LIKE SERINE_THREONINE-PROTEIN KINASE"/>
    <property type="match status" value="1"/>
</dbReference>
<comment type="subcellular location">
    <subcellularLocation>
        <location evidence="1">Membrane</location>
        <topology evidence="1">Single-pass membrane protein</topology>
    </subcellularLocation>
</comment>
<comment type="caution">
    <text evidence="7">The sequence shown here is derived from an EMBL/GenBank/DDBJ whole genome shotgun (WGS) entry which is preliminary data.</text>
</comment>